<feature type="binding site" evidence="8">
    <location>
        <position position="229"/>
    </location>
    <ligand>
        <name>ATP</name>
        <dbReference type="ChEBI" id="CHEBI:30616"/>
    </ligand>
</feature>
<comment type="similarity">
    <text evidence="8">Belongs to the class-I aminoacyl-tRNA synthetase family. TyrS type 1 subfamily.</text>
</comment>
<accession>A0A2K8KFY5</accession>
<evidence type="ECO:0000313" key="11">
    <source>
        <dbReference type="EMBL" id="ATX70607.1"/>
    </source>
</evidence>
<dbReference type="InterPro" id="IPR002307">
    <property type="entry name" value="Tyr-tRNA-ligase"/>
</dbReference>
<dbReference type="RefSeq" id="WP_211277556.1">
    <property type="nucleotide sequence ID" value="NZ_CP024870.1"/>
</dbReference>
<gene>
    <name evidence="8 11" type="primary">tyrS</name>
    <name evidence="11" type="ORF">SCLAR_v1c02770</name>
</gene>
<dbReference type="GO" id="GO:0003723">
    <property type="term" value="F:RNA binding"/>
    <property type="evidence" value="ECO:0007669"/>
    <property type="project" value="UniProtKB-KW"/>
</dbReference>
<name>A0A2K8KFY5_9MOLU</name>
<dbReference type="Gene3D" id="3.40.50.620">
    <property type="entry name" value="HUPs"/>
    <property type="match status" value="1"/>
</dbReference>
<dbReference type="SUPFAM" id="SSF55174">
    <property type="entry name" value="Alpha-L RNA-binding motif"/>
    <property type="match status" value="1"/>
</dbReference>
<dbReference type="GO" id="GO:0005524">
    <property type="term" value="F:ATP binding"/>
    <property type="evidence" value="ECO:0007669"/>
    <property type="project" value="UniProtKB-UniRule"/>
</dbReference>
<dbReference type="PRINTS" id="PR01040">
    <property type="entry name" value="TRNASYNTHTYR"/>
</dbReference>
<dbReference type="GO" id="GO:0005829">
    <property type="term" value="C:cytosol"/>
    <property type="evidence" value="ECO:0007669"/>
    <property type="project" value="TreeGrafter"/>
</dbReference>
<comment type="function">
    <text evidence="8">Catalyzes the attachment of tyrosine to tRNA(Tyr) in a two-step reaction: tyrosine is first activated by ATP to form Tyr-AMP and then transferred to the acceptor end of tRNA(Tyr).</text>
</comment>
<protein>
    <recommendedName>
        <fullName evidence="8">Tyrosine--tRNA ligase</fullName>
        <ecNumber evidence="8">6.1.1.1</ecNumber>
    </recommendedName>
    <alternativeName>
        <fullName evidence="8">Tyrosyl-tRNA synthetase</fullName>
        <shortName evidence="8">TyrRS</shortName>
    </alternativeName>
</protein>
<evidence type="ECO:0000256" key="9">
    <source>
        <dbReference type="PROSITE-ProRule" id="PRU00182"/>
    </source>
</evidence>
<keyword evidence="1 8" id="KW-0436">Ligase</keyword>
<keyword evidence="6 8" id="KW-0030">Aminoacyl-tRNA synthetase</keyword>
<evidence type="ECO:0000256" key="7">
    <source>
        <dbReference type="ARBA" id="ARBA00048248"/>
    </source>
</evidence>
<dbReference type="InterPro" id="IPR024107">
    <property type="entry name" value="Tyr-tRNA-ligase_bac_1"/>
</dbReference>
<dbReference type="InterPro" id="IPR036986">
    <property type="entry name" value="S4_RNA-bd_sf"/>
</dbReference>
<evidence type="ECO:0000256" key="1">
    <source>
        <dbReference type="ARBA" id="ARBA00022598"/>
    </source>
</evidence>
<dbReference type="Proteomes" id="UP000231179">
    <property type="component" value="Chromosome"/>
</dbReference>
<sequence length="414" mass="46963">MKFVLNELKERGLLKQFTNEEKLKRAQDEHSAVYCGVDPTVNSLHIGHLVQLINLKRFQDFGFKPIAIIGGATGMIGDPSFKSEERQLLTLEQVDENVIGIKKQLKKLIPDVEVLNNADWLKPMTLIEFLRDIGKDFNLAYLLAKENIASRIEKGLSITEFAYTMLQAYDFYKLYQTKNCWVQLGGSDQWGNITSGIDYIASKIGNANSKACGVTSNLLTKKDGTKFGKTESGAIWLDPSKTSEYEFYQFFLNQDDQDLEQLLKFLTFLPSKKISEILEQHNKETFKRLGQKELAREITSWVHGEAGFSKAIKISESIFSGKLNDLSKEELKIVSQSIPSAQVQSNLTILEFLVSSKIASSNREARELLADKAITIQDKNDFIESDLIDVKYYAYDNVVIVKKGKRKYFSIVCK</sequence>
<comment type="catalytic activity">
    <reaction evidence="7 8">
        <text>tRNA(Tyr) + L-tyrosine + ATP = L-tyrosyl-tRNA(Tyr) + AMP + diphosphate + H(+)</text>
        <dbReference type="Rhea" id="RHEA:10220"/>
        <dbReference type="Rhea" id="RHEA-COMP:9706"/>
        <dbReference type="Rhea" id="RHEA-COMP:9707"/>
        <dbReference type="ChEBI" id="CHEBI:15378"/>
        <dbReference type="ChEBI" id="CHEBI:30616"/>
        <dbReference type="ChEBI" id="CHEBI:33019"/>
        <dbReference type="ChEBI" id="CHEBI:58315"/>
        <dbReference type="ChEBI" id="CHEBI:78442"/>
        <dbReference type="ChEBI" id="CHEBI:78536"/>
        <dbReference type="ChEBI" id="CHEBI:456215"/>
        <dbReference type="EC" id="6.1.1.1"/>
    </reaction>
</comment>
<comment type="caution">
    <text evidence="8">Lacks conserved residue(s) required for the propagation of feature annotation.</text>
</comment>
<comment type="subcellular location">
    <subcellularLocation>
        <location evidence="8">Cytoplasm</location>
    </subcellularLocation>
</comment>
<keyword evidence="2 8" id="KW-0547">Nucleotide-binding</keyword>
<feature type="binding site" evidence="8">
    <location>
        <position position="34"/>
    </location>
    <ligand>
        <name>L-tyrosine</name>
        <dbReference type="ChEBI" id="CHEBI:58315"/>
    </ligand>
</feature>
<proteinExistence type="inferred from homology"/>
<dbReference type="HAMAP" id="MF_02006">
    <property type="entry name" value="Tyr_tRNA_synth_type1"/>
    <property type="match status" value="1"/>
</dbReference>
<dbReference type="InterPro" id="IPR024088">
    <property type="entry name" value="Tyr-tRNA-ligase_bac-type"/>
</dbReference>
<evidence type="ECO:0000259" key="10">
    <source>
        <dbReference type="Pfam" id="PF22421"/>
    </source>
</evidence>
<dbReference type="CDD" id="cd00805">
    <property type="entry name" value="TyrRS_core"/>
    <property type="match status" value="1"/>
</dbReference>
<organism evidence="11 12">
    <name type="scientific">Spiroplasma clarkii</name>
    <dbReference type="NCBI Taxonomy" id="2139"/>
    <lineage>
        <taxon>Bacteria</taxon>
        <taxon>Bacillati</taxon>
        <taxon>Mycoplasmatota</taxon>
        <taxon>Mollicutes</taxon>
        <taxon>Entomoplasmatales</taxon>
        <taxon>Spiroplasmataceae</taxon>
        <taxon>Spiroplasma</taxon>
    </lineage>
</organism>
<dbReference type="SUPFAM" id="SSF52374">
    <property type="entry name" value="Nucleotidylyl transferase"/>
    <property type="match status" value="1"/>
</dbReference>
<reference evidence="11 12" key="1">
    <citation type="submission" date="2017-11" db="EMBL/GenBank/DDBJ databases">
        <title>Complete genome sequence of Spiroplasma clarkii CN-5 (DSM 19994).</title>
        <authorList>
            <person name="Tsai Y.-M."/>
            <person name="Chang A."/>
            <person name="Lo W.-S."/>
            <person name="Kuo C.-H."/>
        </authorList>
    </citation>
    <scope>NUCLEOTIDE SEQUENCE [LARGE SCALE GENOMIC DNA]</scope>
    <source>
        <strain evidence="11 12">CN-5</strain>
    </source>
</reference>
<dbReference type="PANTHER" id="PTHR11766:SF0">
    <property type="entry name" value="TYROSINE--TRNA LIGASE, MITOCHONDRIAL"/>
    <property type="match status" value="1"/>
</dbReference>
<evidence type="ECO:0000313" key="12">
    <source>
        <dbReference type="Proteomes" id="UP000231179"/>
    </source>
</evidence>
<dbReference type="GO" id="GO:0004831">
    <property type="term" value="F:tyrosine-tRNA ligase activity"/>
    <property type="evidence" value="ECO:0007669"/>
    <property type="project" value="UniProtKB-UniRule"/>
</dbReference>
<feature type="short sequence motif" description="'KMSKS' region" evidence="8">
    <location>
        <begin position="226"/>
        <end position="230"/>
    </location>
</feature>
<evidence type="ECO:0000256" key="6">
    <source>
        <dbReference type="ARBA" id="ARBA00023146"/>
    </source>
</evidence>
<keyword evidence="8" id="KW-0963">Cytoplasm</keyword>
<dbReference type="PANTHER" id="PTHR11766">
    <property type="entry name" value="TYROSYL-TRNA SYNTHETASE"/>
    <property type="match status" value="1"/>
</dbReference>
<dbReference type="EMBL" id="CP024870">
    <property type="protein sequence ID" value="ATX70607.1"/>
    <property type="molecule type" value="Genomic_DNA"/>
</dbReference>
<dbReference type="EC" id="6.1.1.1" evidence="8"/>
<dbReference type="AlphaFoldDB" id="A0A2K8KFY5"/>
<dbReference type="NCBIfam" id="TIGR00234">
    <property type="entry name" value="tyrS"/>
    <property type="match status" value="1"/>
</dbReference>
<evidence type="ECO:0000256" key="5">
    <source>
        <dbReference type="ARBA" id="ARBA00022917"/>
    </source>
</evidence>
<dbReference type="Gene3D" id="3.10.290.10">
    <property type="entry name" value="RNA-binding S4 domain"/>
    <property type="match status" value="1"/>
</dbReference>
<feature type="domain" description="Tyrosine--tRNA ligase SYY-like C-terminal" evidence="10">
    <location>
        <begin position="331"/>
        <end position="410"/>
    </location>
</feature>
<dbReference type="FunFam" id="1.10.240.10:FF:000001">
    <property type="entry name" value="Tyrosine--tRNA ligase"/>
    <property type="match status" value="1"/>
</dbReference>
<keyword evidence="4 9" id="KW-0694">RNA-binding</keyword>
<comment type="subunit">
    <text evidence="8">Homodimer.</text>
</comment>
<feature type="binding site" evidence="8">
    <location>
        <position position="167"/>
    </location>
    <ligand>
        <name>L-tyrosine</name>
        <dbReference type="ChEBI" id="CHEBI:58315"/>
    </ligand>
</feature>
<evidence type="ECO:0000256" key="4">
    <source>
        <dbReference type="ARBA" id="ARBA00022884"/>
    </source>
</evidence>
<dbReference type="Pfam" id="PF22421">
    <property type="entry name" value="SYY_C-terminal"/>
    <property type="match status" value="1"/>
</dbReference>
<dbReference type="InterPro" id="IPR054608">
    <property type="entry name" value="SYY-like_C"/>
</dbReference>
<evidence type="ECO:0000256" key="8">
    <source>
        <dbReference type="HAMAP-Rule" id="MF_02006"/>
    </source>
</evidence>
<feature type="binding site" evidence="8">
    <location>
        <position position="163"/>
    </location>
    <ligand>
        <name>L-tyrosine</name>
        <dbReference type="ChEBI" id="CHEBI:58315"/>
    </ligand>
</feature>
<evidence type="ECO:0000256" key="3">
    <source>
        <dbReference type="ARBA" id="ARBA00022840"/>
    </source>
</evidence>
<dbReference type="Gene3D" id="1.10.240.10">
    <property type="entry name" value="Tyrosyl-Transfer RNA Synthetase"/>
    <property type="match status" value="1"/>
</dbReference>
<dbReference type="InterPro" id="IPR002305">
    <property type="entry name" value="aa-tRNA-synth_Ic"/>
</dbReference>
<dbReference type="InterPro" id="IPR014729">
    <property type="entry name" value="Rossmann-like_a/b/a_fold"/>
</dbReference>
<dbReference type="PROSITE" id="PS50889">
    <property type="entry name" value="S4"/>
    <property type="match status" value="1"/>
</dbReference>
<evidence type="ECO:0000256" key="2">
    <source>
        <dbReference type="ARBA" id="ARBA00022741"/>
    </source>
</evidence>
<keyword evidence="5 8" id="KW-0648">Protein biosynthesis</keyword>
<keyword evidence="12" id="KW-1185">Reference proteome</keyword>
<dbReference type="GO" id="GO:0006437">
    <property type="term" value="P:tyrosyl-tRNA aminoacylation"/>
    <property type="evidence" value="ECO:0007669"/>
    <property type="project" value="UniProtKB-UniRule"/>
</dbReference>
<dbReference type="Pfam" id="PF00579">
    <property type="entry name" value="tRNA-synt_1b"/>
    <property type="match status" value="1"/>
</dbReference>
<keyword evidence="3 8" id="KW-0067">ATP-binding</keyword>